<name>A0AAV5U3Z5_9BILA</name>
<reference evidence="1" key="1">
    <citation type="submission" date="2023-10" db="EMBL/GenBank/DDBJ databases">
        <title>Genome assembly of Pristionchus species.</title>
        <authorList>
            <person name="Yoshida K."/>
            <person name="Sommer R.J."/>
        </authorList>
    </citation>
    <scope>NUCLEOTIDE SEQUENCE</scope>
    <source>
        <strain evidence="1">RS0144</strain>
    </source>
</reference>
<sequence length="80" mass="9028">LQGEIGRKAMDELHDHIGKKAKTFCLHCQVYTGDREGYYAHMVSPSHMKGVDKAMKFARGSPTTMDVRTVIVNAHRKDLI</sequence>
<dbReference type="Proteomes" id="UP001432027">
    <property type="component" value="Unassembled WGS sequence"/>
</dbReference>
<accession>A0AAV5U3Z5</accession>
<evidence type="ECO:0000313" key="1">
    <source>
        <dbReference type="EMBL" id="GMT01120.1"/>
    </source>
</evidence>
<proteinExistence type="predicted"/>
<organism evidence="1 2">
    <name type="scientific">Pristionchus entomophagus</name>
    <dbReference type="NCBI Taxonomy" id="358040"/>
    <lineage>
        <taxon>Eukaryota</taxon>
        <taxon>Metazoa</taxon>
        <taxon>Ecdysozoa</taxon>
        <taxon>Nematoda</taxon>
        <taxon>Chromadorea</taxon>
        <taxon>Rhabditida</taxon>
        <taxon>Rhabditina</taxon>
        <taxon>Diplogasteromorpha</taxon>
        <taxon>Diplogasteroidea</taxon>
        <taxon>Neodiplogasteridae</taxon>
        <taxon>Pristionchus</taxon>
    </lineage>
</organism>
<keyword evidence="2" id="KW-1185">Reference proteome</keyword>
<dbReference type="EMBL" id="BTSX01000005">
    <property type="protein sequence ID" value="GMT01120.1"/>
    <property type="molecule type" value="Genomic_DNA"/>
</dbReference>
<feature type="non-terminal residue" evidence="1">
    <location>
        <position position="1"/>
    </location>
</feature>
<dbReference type="AlphaFoldDB" id="A0AAV5U3Z5"/>
<protein>
    <submittedName>
        <fullName evidence="1">Uncharacterized protein</fullName>
    </submittedName>
</protein>
<comment type="caution">
    <text evidence="1">The sequence shown here is derived from an EMBL/GenBank/DDBJ whole genome shotgun (WGS) entry which is preliminary data.</text>
</comment>
<gene>
    <name evidence="1" type="ORF">PENTCL1PPCAC_23294</name>
</gene>
<evidence type="ECO:0000313" key="2">
    <source>
        <dbReference type="Proteomes" id="UP001432027"/>
    </source>
</evidence>